<dbReference type="EnsemblMetazoa" id="Aqu2.1.15415_001">
    <property type="protein sequence ID" value="Aqu2.1.15415_001"/>
    <property type="gene ID" value="Aqu2.1.15415"/>
</dbReference>
<name>A0A1X7TKL2_AMPQE</name>
<feature type="region of interest" description="Disordered" evidence="1">
    <location>
        <begin position="315"/>
        <end position="334"/>
    </location>
</feature>
<sequence length="334" mass="37902">MAQRTVYIALQCLFGAIFPLFIVVPMIVAGKLRGFAKLVRTMFPYIKRNGMNTVMFGFIISDKYMVVLFIIMLINVYFTMAIFFINVFIKQSNAYNPFEDFDCFYTNGDEINPETIEEAFELRSSNRIIECYAWQLNIAGAVGQATATLLFSWAVVSVVTWIMLKAYEKMLNKENELLLKQKIRLIALQGCVYLIPIGLGILISLLKSYNIISTFSFCEALGFFFILLVSSIVCWCCIEIEPQKIDAIIENLVNNNIPTEDETDKEKAKELIEKVATQEFNKAVASKVAGYLENEDINEIASTAFDKVIRQVKNENEEQQGDSLTEGNQGNETN</sequence>
<organism evidence="3">
    <name type="scientific">Amphimedon queenslandica</name>
    <name type="common">Sponge</name>
    <dbReference type="NCBI Taxonomy" id="400682"/>
    <lineage>
        <taxon>Eukaryota</taxon>
        <taxon>Metazoa</taxon>
        <taxon>Porifera</taxon>
        <taxon>Demospongiae</taxon>
        <taxon>Heteroscleromorpha</taxon>
        <taxon>Haplosclerida</taxon>
        <taxon>Niphatidae</taxon>
        <taxon>Amphimedon</taxon>
    </lineage>
</organism>
<feature type="compositionally biased region" description="Polar residues" evidence="1">
    <location>
        <begin position="321"/>
        <end position="334"/>
    </location>
</feature>
<feature type="transmembrane region" description="Helical" evidence="2">
    <location>
        <begin position="6"/>
        <end position="30"/>
    </location>
</feature>
<reference evidence="3" key="1">
    <citation type="submission" date="2017-05" db="UniProtKB">
        <authorList>
            <consortium name="EnsemblMetazoa"/>
        </authorList>
    </citation>
    <scope>IDENTIFICATION</scope>
</reference>
<dbReference type="InParanoid" id="A0A1X7TKL2"/>
<feature type="transmembrane region" description="Helical" evidence="2">
    <location>
        <begin position="185"/>
        <end position="206"/>
    </location>
</feature>
<evidence type="ECO:0000313" key="3">
    <source>
        <dbReference type="EnsemblMetazoa" id="Aqu2.1.15415_001"/>
    </source>
</evidence>
<feature type="transmembrane region" description="Helical" evidence="2">
    <location>
        <begin position="142"/>
        <end position="164"/>
    </location>
</feature>
<dbReference type="AlphaFoldDB" id="A0A1X7TKL2"/>
<keyword evidence="2" id="KW-1133">Transmembrane helix</keyword>
<keyword evidence="2" id="KW-0812">Transmembrane</keyword>
<protein>
    <submittedName>
        <fullName evidence="3">Uncharacterized protein</fullName>
    </submittedName>
</protein>
<feature type="transmembrane region" description="Helical" evidence="2">
    <location>
        <begin position="212"/>
        <end position="238"/>
    </location>
</feature>
<accession>A0A1X7TKL2</accession>
<keyword evidence="2" id="KW-0472">Membrane</keyword>
<feature type="transmembrane region" description="Helical" evidence="2">
    <location>
        <begin position="64"/>
        <end position="89"/>
    </location>
</feature>
<evidence type="ECO:0000256" key="1">
    <source>
        <dbReference type="SAM" id="MobiDB-lite"/>
    </source>
</evidence>
<evidence type="ECO:0000256" key="2">
    <source>
        <dbReference type="SAM" id="Phobius"/>
    </source>
</evidence>
<proteinExistence type="predicted"/>